<evidence type="ECO:0000256" key="2">
    <source>
        <dbReference type="ARBA" id="ARBA00007524"/>
    </source>
</evidence>
<evidence type="ECO:0000256" key="3">
    <source>
        <dbReference type="ARBA" id="ARBA00022692"/>
    </source>
</evidence>
<feature type="transmembrane region" description="Helical" evidence="6">
    <location>
        <begin position="88"/>
        <end position="108"/>
    </location>
</feature>
<dbReference type="EMBL" id="QUZK01000017">
    <property type="protein sequence ID" value="RFF31671.1"/>
    <property type="molecule type" value="Genomic_DNA"/>
</dbReference>
<dbReference type="Gene3D" id="1.20.1260.100">
    <property type="entry name" value="TspO/MBR protein"/>
    <property type="match status" value="1"/>
</dbReference>
<dbReference type="PIRSF" id="PIRSF005859">
    <property type="entry name" value="PBR"/>
    <property type="match status" value="1"/>
</dbReference>
<dbReference type="GO" id="GO:0016020">
    <property type="term" value="C:membrane"/>
    <property type="evidence" value="ECO:0007669"/>
    <property type="project" value="UniProtKB-SubCell"/>
</dbReference>
<gene>
    <name evidence="7" type="ORF">DZC52_03800</name>
</gene>
<dbReference type="Pfam" id="PF03073">
    <property type="entry name" value="TspO_MBR"/>
    <property type="match status" value="1"/>
</dbReference>
<comment type="caution">
    <text evidence="7">The sequence shown here is derived from an EMBL/GenBank/DDBJ whole genome shotgun (WGS) entry which is preliminary data.</text>
</comment>
<organism evidence="7 8">
    <name type="scientific">Wenzhouxiangella sediminis</name>
    <dbReference type="NCBI Taxonomy" id="1792836"/>
    <lineage>
        <taxon>Bacteria</taxon>
        <taxon>Pseudomonadati</taxon>
        <taxon>Pseudomonadota</taxon>
        <taxon>Gammaproteobacteria</taxon>
        <taxon>Chromatiales</taxon>
        <taxon>Wenzhouxiangellaceae</taxon>
        <taxon>Wenzhouxiangella</taxon>
    </lineage>
</organism>
<evidence type="ECO:0000313" key="8">
    <source>
        <dbReference type="Proteomes" id="UP000260351"/>
    </source>
</evidence>
<keyword evidence="3 6" id="KW-0812">Transmembrane</keyword>
<evidence type="ECO:0000313" key="7">
    <source>
        <dbReference type="EMBL" id="RFF31671.1"/>
    </source>
</evidence>
<protein>
    <submittedName>
        <fullName evidence="7">Tryptophan-rich sensory protein</fullName>
    </submittedName>
</protein>
<proteinExistence type="inferred from homology"/>
<comment type="similarity">
    <text evidence="2">Belongs to the TspO/BZRP family.</text>
</comment>
<keyword evidence="4 6" id="KW-1133">Transmembrane helix</keyword>
<evidence type="ECO:0000256" key="4">
    <source>
        <dbReference type="ARBA" id="ARBA00022989"/>
    </source>
</evidence>
<keyword evidence="5 6" id="KW-0472">Membrane</keyword>
<dbReference type="GO" id="GO:0033013">
    <property type="term" value="P:tetrapyrrole metabolic process"/>
    <property type="evidence" value="ECO:0007669"/>
    <property type="project" value="UniProtKB-ARBA"/>
</dbReference>
<feature type="transmembrane region" description="Helical" evidence="6">
    <location>
        <begin position="114"/>
        <end position="136"/>
    </location>
</feature>
<name>A0A3E1KB56_9GAMM</name>
<dbReference type="CDD" id="cd15904">
    <property type="entry name" value="TSPO_MBR"/>
    <property type="match status" value="1"/>
</dbReference>
<sequence>MIEDAPRLALRRQLLGLLGWLVLCFAVSALGAVASLNASDFYARLTQPDWAPPGWLFGPVWTTLYAMMAVSAWLVWREGGFGWQGLALGLFLAQLALNGLWSWLFFAWHLGGVAFVEVLVLWLAIAATLVAFWLVAPLAGVLLLPYLAWVSFAAVLNFSVWRLNPALL</sequence>
<dbReference type="InterPro" id="IPR004307">
    <property type="entry name" value="TspO_MBR"/>
</dbReference>
<evidence type="ECO:0000256" key="6">
    <source>
        <dbReference type="SAM" id="Phobius"/>
    </source>
</evidence>
<evidence type="ECO:0000256" key="1">
    <source>
        <dbReference type="ARBA" id="ARBA00004141"/>
    </source>
</evidence>
<comment type="subcellular location">
    <subcellularLocation>
        <location evidence="1">Membrane</location>
        <topology evidence="1">Multi-pass membrane protein</topology>
    </subcellularLocation>
</comment>
<dbReference type="RefSeq" id="WP_116649797.1">
    <property type="nucleotide sequence ID" value="NZ_QUZK01000017.1"/>
</dbReference>
<dbReference type="Proteomes" id="UP000260351">
    <property type="component" value="Unassembled WGS sequence"/>
</dbReference>
<keyword evidence="8" id="KW-1185">Reference proteome</keyword>
<accession>A0A3E1KB56</accession>
<dbReference type="OrthoDB" id="9795496at2"/>
<dbReference type="InterPro" id="IPR038330">
    <property type="entry name" value="TspO/MBR-related_sf"/>
</dbReference>
<dbReference type="PANTHER" id="PTHR10057:SF0">
    <property type="entry name" value="TRANSLOCATOR PROTEIN"/>
    <property type="match status" value="1"/>
</dbReference>
<feature type="transmembrane region" description="Helical" evidence="6">
    <location>
        <begin position="55"/>
        <end position="76"/>
    </location>
</feature>
<evidence type="ECO:0000256" key="5">
    <source>
        <dbReference type="ARBA" id="ARBA00023136"/>
    </source>
</evidence>
<feature type="transmembrane region" description="Helical" evidence="6">
    <location>
        <begin position="143"/>
        <end position="163"/>
    </location>
</feature>
<reference evidence="7 8" key="1">
    <citation type="submission" date="2018-08" db="EMBL/GenBank/DDBJ databases">
        <title>Wenzhouxiangella salilacus sp. nov., a novel bacterium isolated from a saline lake in Xinjiang Province, China.</title>
        <authorList>
            <person name="Han S."/>
        </authorList>
    </citation>
    <scope>NUCLEOTIDE SEQUENCE [LARGE SCALE GENOMIC DNA]</scope>
    <source>
        <strain evidence="7 8">XDB06</strain>
    </source>
</reference>
<dbReference type="AlphaFoldDB" id="A0A3E1KB56"/>
<dbReference type="PANTHER" id="PTHR10057">
    <property type="entry name" value="PERIPHERAL-TYPE BENZODIAZEPINE RECEPTOR"/>
    <property type="match status" value="1"/>
</dbReference>
<dbReference type="FunFam" id="1.20.1260.100:FF:000001">
    <property type="entry name" value="translocator protein 2"/>
    <property type="match status" value="1"/>
</dbReference>